<name>A0ABT8LH26_9BACT</name>
<dbReference type="GO" id="GO:0016787">
    <property type="term" value="F:hydrolase activity"/>
    <property type="evidence" value="ECO:0007669"/>
    <property type="project" value="UniProtKB-KW"/>
</dbReference>
<reference evidence="6" key="1">
    <citation type="submission" date="2023-06" db="EMBL/GenBank/DDBJ databases">
        <title>Genomic of Agaribacillus aureum.</title>
        <authorList>
            <person name="Wang G."/>
        </authorList>
    </citation>
    <scope>NUCLEOTIDE SEQUENCE</scope>
    <source>
        <strain evidence="6">BMA12</strain>
    </source>
</reference>
<evidence type="ECO:0000256" key="3">
    <source>
        <dbReference type="ARBA" id="ARBA00023295"/>
    </source>
</evidence>
<dbReference type="SUPFAM" id="SSF51445">
    <property type="entry name" value="(Trans)glycosidases"/>
    <property type="match status" value="1"/>
</dbReference>
<organism evidence="6 7">
    <name type="scientific">Agaribacillus aureus</name>
    <dbReference type="NCBI Taxonomy" id="3051825"/>
    <lineage>
        <taxon>Bacteria</taxon>
        <taxon>Pseudomonadati</taxon>
        <taxon>Bacteroidota</taxon>
        <taxon>Cytophagia</taxon>
        <taxon>Cytophagales</taxon>
        <taxon>Splendidivirgaceae</taxon>
        <taxon>Agaribacillus</taxon>
    </lineage>
</organism>
<gene>
    <name evidence="6" type="ORF">QQ020_33860</name>
</gene>
<dbReference type="Proteomes" id="UP001172083">
    <property type="component" value="Unassembled WGS sequence"/>
</dbReference>
<dbReference type="Gene3D" id="3.20.20.80">
    <property type="entry name" value="Glycosidases"/>
    <property type="match status" value="1"/>
</dbReference>
<feature type="active site" description="Proton donor" evidence="4">
    <location>
        <position position="187"/>
    </location>
</feature>
<dbReference type="Pfam" id="PF02156">
    <property type="entry name" value="Glyco_hydro_26"/>
    <property type="match status" value="1"/>
</dbReference>
<dbReference type="PROSITE" id="PS51764">
    <property type="entry name" value="GH26"/>
    <property type="match status" value="1"/>
</dbReference>
<evidence type="ECO:0000256" key="1">
    <source>
        <dbReference type="ARBA" id="ARBA00007754"/>
    </source>
</evidence>
<dbReference type="PANTHER" id="PTHR40079:SF4">
    <property type="entry name" value="GH26 DOMAIN-CONTAINING PROTEIN-RELATED"/>
    <property type="match status" value="1"/>
</dbReference>
<evidence type="ECO:0000256" key="2">
    <source>
        <dbReference type="ARBA" id="ARBA00022801"/>
    </source>
</evidence>
<proteinExistence type="inferred from homology"/>
<feature type="domain" description="GH26" evidence="5">
    <location>
        <begin position="47"/>
        <end position="335"/>
    </location>
</feature>
<dbReference type="InterPro" id="IPR000805">
    <property type="entry name" value="Glyco_hydro_26"/>
</dbReference>
<dbReference type="InterPro" id="IPR022790">
    <property type="entry name" value="GH26_dom"/>
</dbReference>
<dbReference type="RefSeq" id="WP_346762444.1">
    <property type="nucleotide sequence ID" value="NZ_JAUJEB010000013.1"/>
</dbReference>
<accession>A0ABT8LH26</accession>
<dbReference type="InterPro" id="IPR017853">
    <property type="entry name" value="GH"/>
</dbReference>
<evidence type="ECO:0000313" key="7">
    <source>
        <dbReference type="Proteomes" id="UP001172083"/>
    </source>
</evidence>
<sequence length="392" mass="44974">MNISTINNKLFLAWIIGMLFNACQPISESNSYPHDMGAEKASLVDRQTPKRSFAKFEPEDGKVILFVGQELDAIGGLKEFNDGYLDHFKKPAGWTAYTSLMPGDSTTFGGALKGLDGIWSTDTWGDGYSNMSLQAAHFDNMALAIGLAMVNREAAVANGDLDHLVEKFAKYLKSLAPRPIFLRIGYEFDGHSWNHYDRANYLKAYRRIKDKLDDMGCTNVAYVWQSTGWVSNLEMLEEWYPGDEYVDWCGFSFFSRWEEQKMIAFARKKGKPVFIAEASPNISDHTVKFDGDTKETLLSNPQQAREAWEKWFMPFFATIDENPDLVKAVSYINCNWKEHDLWKENPTFRDIDARLQTSEFISEKWQNIISQEKYLHSSPDLYTQLRIGEKIN</sequence>
<keyword evidence="2 4" id="KW-0378">Hydrolase</keyword>
<evidence type="ECO:0000256" key="4">
    <source>
        <dbReference type="PROSITE-ProRule" id="PRU01100"/>
    </source>
</evidence>
<comment type="caution">
    <text evidence="6">The sequence shown here is derived from an EMBL/GenBank/DDBJ whole genome shotgun (WGS) entry which is preliminary data.</text>
</comment>
<dbReference type="PANTHER" id="PTHR40079">
    <property type="entry name" value="MANNAN ENDO-1,4-BETA-MANNOSIDASE E-RELATED"/>
    <property type="match status" value="1"/>
</dbReference>
<comment type="similarity">
    <text evidence="1 4">Belongs to the glycosyl hydrolase 26 family.</text>
</comment>
<evidence type="ECO:0000313" key="6">
    <source>
        <dbReference type="EMBL" id="MDN5217107.1"/>
    </source>
</evidence>
<keyword evidence="3 4" id="KW-0326">Glycosidase</keyword>
<feature type="active site" description="Nucleophile" evidence="4">
    <location>
        <position position="277"/>
    </location>
</feature>
<protein>
    <submittedName>
        <fullName evidence="6">Glycosyl hydrolase</fullName>
    </submittedName>
</protein>
<keyword evidence="7" id="KW-1185">Reference proteome</keyword>
<dbReference type="EMBL" id="JAUJEB010000013">
    <property type="protein sequence ID" value="MDN5217107.1"/>
    <property type="molecule type" value="Genomic_DNA"/>
</dbReference>
<evidence type="ECO:0000259" key="5">
    <source>
        <dbReference type="PROSITE" id="PS51764"/>
    </source>
</evidence>